<evidence type="ECO:0000256" key="7">
    <source>
        <dbReference type="ARBA" id="ARBA00049158"/>
    </source>
</evidence>
<keyword evidence="11" id="KW-1185">Reference proteome</keyword>
<evidence type="ECO:0000256" key="8">
    <source>
        <dbReference type="RuleBase" id="RU366003"/>
    </source>
</evidence>
<dbReference type="InterPro" id="IPR004013">
    <property type="entry name" value="PHP_dom"/>
</dbReference>
<dbReference type="Gene3D" id="3.20.20.140">
    <property type="entry name" value="Metal-dependent hydrolases"/>
    <property type="match status" value="1"/>
</dbReference>
<dbReference type="NCBIfam" id="TIGR01856">
    <property type="entry name" value="hisJ_fam"/>
    <property type="match status" value="1"/>
</dbReference>
<keyword evidence="4 8" id="KW-0028">Amino-acid biosynthesis</keyword>
<protein>
    <recommendedName>
        <fullName evidence="3 8">Histidinol-phosphatase</fullName>
        <shortName evidence="8">HolPase</shortName>
        <ecNumber evidence="3 8">3.1.3.15</ecNumber>
    </recommendedName>
</protein>
<organism evidence="10 11">
    <name type="scientific">Clostridium aromativorans</name>
    <dbReference type="NCBI Taxonomy" id="2836848"/>
    <lineage>
        <taxon>Bacteria</taxon>
        <taxon>Bacillati</taxon>
        <taxon>Bacillota</taxon>
        <taxon>Clostridia</taxon>
        <taxon>Eubacteriales</taxon>
        <taxon>Clostridiaceae</taxon>
        <taxon>Clostridium</taxon>
    </lineage>
</organism>
<dbReference type="EMBL" id="JAJJPB010000017">
    <property type="protein sequence ID" value="MCC9295716.1"/>
    <property type="molecule type" value="Genomic_DNA"/>
</dbReference>
<dbReference type="InterPro" id="IPR016195">
    <property type="entry name" value="Pol/histidinol_Pase-like"/>
</dbReference>
<comment type="caution">
    <text evidence="10">The sequence shown here is derived from an EMBL/GenBank/DDBJ whole genome shotgun (WGS) entry which is preliminary data.</text>
</comment>
<evidence type="ECO:0000313" key="10">
    <source>
        <dbReference type="EMBL" id="MCC9295716.1"/>
    </source>
</evidence>
<reference evidence="10" key="1">
    <citation type="submission" date="2021-11" db="EMBL/GenBank/DDBJ databases">
        <authorList>
            <person name="Qingchun L."/>
            <person name="Dong Z."/>
            <person name="Zongwei Q."/>
            <person name="Jia Z."/>
            <person name="Duotao L."/>
        </authorList>
    </citation>
    <scope>NUCLEOTIDE SEQUENCE</scope>
    <source>
        <strain evidence="10">WLY-B-L2</strain>
    </source>
</reference>
<name>A0ABS8N7C9_9CLOT</name>
<dbReference type="EC" id="3.1.3.15" evidence="3 8"/>
<dbReference type="SUPFAM" id="SSF89550">
    <property type="entry name" value="PHP domain-like"/>
    <property type="match status" value="1"/>
</dbReference>
<dbReference type="InterPro" id="IPR010140">
    <property type="entry name" value="Histidinol_P_phosphatase_HisJ"/>
</dbReference>
<evidence type="ECO:0000256" key="6">
    <source>
        <dbReference type="ARBA" id="ARBA00023102"/>
    </source>
</evidence>
<evidence type="ECO:0000313" key="11">
    <source>
        <dbReference type="Proteomes" id="UP001165422"/>
    </source>
</evidence>
<comment type="catalytic activity">
    <reaction evidence="7 8">
        <text>L-histidinol phosphate + H2O = L-histidinol + phosphate</text>
        <dbReference type="Rhea" id="RHEA:14465"/>
        <dbReference type="ChEBI" id="CHEBI:15377"/>
        <dbReference type="ChEBI" id="CHEBI:43474"/>
        <dbReference type="ChEBI" id="CHEBI:57699"/>
        <dbReference type="ChEBI" id="CHEBI:57980"/>
        <dbReference type="EC" id="3.1.3.15"/>
    </reaction>
</comment>
<evidence type="ECO:0000259" key="9">
    <source>
        <dbReference type="Pfam" id="PF02811"/>
    </source>
</evidence>
<dbReference type="PANTHER" id="PTHR21039:SF0">
    <property type="entry name" value="HISTIDINOL-PHOSPHATASE"/>
    <property type="match status" value="1"/>
</dbReference>
<evidence type="ECO:0000256" key="1">
    <source>
        <dbReference type="ARBA" id="ARBA00004970"/>
    </source>
</evidence>
<keyword evidence="6 8" id="KW-0368">Histidine biosynthesis</keyword>
<proteinExistence type="inferred from homology"/>
<dbReference type="Proteomes" id="UP001165422">
    <property type="component" value="Unassembled WGS sequence"/>
</dbReference>
<dbReference type="Pfam" id="PF02811">
    <property type="entry name" value="PHP"/>
    <property type="match status" value="1"/>
</dbReference>
<evidence type="ECO:0000256" key="5">
    <source>
        <dbReference type="ARBA" id="ARBA00022801"/>
    </source>
</evidence>
<dbReference type="RefSeq" id="WP_179977215.1">
    <property type="nucleotide sequence ID" value="NZ_JAJJPB010000017.1"/>
</dbReference>
<evidence type="ECO:0000256" key="2">
    <source>
        <dbReference type="ARBA" id="ARBA00009152"/>
    </source>
</evidence>
<feature type="domain" description="PHP" evidence="9">
    <location>
        <begin position="3"/>
        <end position="186"/>
    </location>
</feature>
<sequence length="257" mass="30377">MFDTHVHTTFSTDSDMKIESAEKYAEENCVSLIITEHMDINFPKKGLFCFDVNRYFQEYFKWRKDDLLLGIELGMKEDCVKESKKLIEDNSFDYVIGSIHLIDNMDLYYPDYYKGKTKKEAYLKYLQVMFDNLNYFDFIDSLGHIDYIARYAKYEDSELYYNSFSDIIDEILKRLIEKGICLELNTRRLGNYSSIKSMIDIYRRFEELGGKYITVGSDAHDPSAIGINFKDAVEIAELCNLKIVYFKNRSKEYDKNL</sequence>
<accession>A0ABS8N7C9</accession>
<evidence type="ECO:0000256" key="3">
    <source>
        <dbReference type="ARBA" id="ARBA00013085"/>
    </source>
</evidence>
<comment type="pathway">
    <text evidence="1 8">Amino-acid biosynthesis; L-histidine biosynthesis; L-histidine from 5-phospho-alpha-D-ribose 1-diphosphate: step 8/9.</text>
</comment>
<evidence type="ECO:0000256" key="4">
    <source>
        <dbReference type="ARBA" id="ARBA00022605"/>
    </source>
</evidence>
<comment type="similarity">
    <text evidence="2 8">Belongs to the PHP hydrolase family. HisK subfamily.</text>
</comment>
<keyword evidence="5 8" id="KW-0378">Hydrolase</keyword>
<dbReference type="NCBIfam" id="NF004086">
    <property type="entry name" value="PRK05588.1"/>
    <property type="match status" value="1"/>
</dbReference>
<dbReference type="PANTHER" id="PTHR21039">
    <property type="entry name" value="HISTIDINOL PHOSPHATASE-RELATED"/>
    <property type="match status" value="1"/>
</dbReference>
<gene>
    <name evidence="10" type="ORF">LN736_12685</name>
</gene>